<evidence type="ECO:0000313" key="11">
    <source>
        <dbReference type="EMBL" id="RXM31697.1"/>
    </source>
</evidence>
<dbReference type="GO" id="GO:0005975">
    <property type="term" value="P:carbohydrate metabolic process"/>
    <property type="evidence" value="ECO:0007669"/>
    <property type="project" value="InterPro"/>
</dbReference>
<feature type="transmembrane region" description="Helical" evidence="9">
    <location>
        <begin position="970"/>
        <end position="991"/>
    </location>
</feature>
<evidence type="ECO:0000256" key="6">
    <source>
        <dbReference type="ARBA" id="ARBA00023136"/>
    </source>
</evidence>
<comment type="caution">
    <text evidence="11">The sequence shown here is derived from an EMBL/GenBank/DDBJ whole genome shotgun (WGS) entry which is preliminary data.</text>
</comment>
<evidence type="ECO:0000256" key="8">
    <source>
        <dbReference type="ARBA" id="ARBA00060858"/>
    </source>
</evidence>
<protein>
    <submittedName>
        <fullName evidence="11">Beta-klotho</fullName>
    </submittedName>
</protein>
<evidence type="ECO:0000313" key="12">
    <source>
        <dbReference type="Proteomes" id="UP000289886"/>
    </source>
</evidence>
<dbReference type="FunFam" id="3.20.20.80:FF:000062">
    <property type="entry name" value="Klotho"/>
    <property type="match status" value="1"/>
</dbReference>
<dbReference type="Gene3D" id="3.20.20.80">
    <property type="entry name" value="Glycosidases"/>
    <property type="match status" value="2"/>
</dbReference>
<evidence type="ECO:0000256" key="1">
    <source>
        <dbReference type="ARBA" id="ARBA00004162"/>
    </source>
</evidence>
<evidence type="ECO:0000256" key="5">
    <source>
        <dbReference type="ARBA" id="ARBA00022989"/>
    </source>
</evidence>
<keyword evidence="4" id="KW-0677">Repeat</keyword>
<name>A0A444U938_ACIRT</name>
<feature type="signal peptide" evidence="10">
    <location>
        <begin position="1"/>
        <end position="22"/>
    </location>
</feature>
<gene>
    <name evidence="11" type="ORF">EOD39_6747</name>
</gene>
<keyword evidence="5 9" id="KW-1133">Transmembrane helix</keyword>
<evidence type="ECO:0000256" key="2">
    <source>
        <dbReference type="ARBA" id="ARBA00022475"/>
    </source>
</evidence>
<dbReference type="SUPFAM" id="SSF51445">
    <property type="entry name" value="(Trans)glycosidases"/>
    <property type="match status" value="2"/>
</dbReference>
<keyword evidence="10" id="KW-0732">Signal</keyword>
<evidence type="ECO:0000256" key="4">
    <source>
        <dbReference type="ARBA" id="ARBA00022737"/>
    </source>
</evidence>
<keyword evidence="2" id="KW-1003">Cell membrane</keyword>
<dbReference type="PANTHER" id="PTHR10353">
    <property type="entry name" value="GLYCOSYL HYDROLASE"/>
    <property type="match status" value="1"/>
</dbReference>
<dbReference type="InterPro" id="IPR001360">
    <property type="entry name" value="Glyco_hydro_1"/>
</dbReference>
<comment type="similarity">
    <text evidence="8">Belongs to the glycosyl hydrolase 1 family. Klotho subfamily.</text>
</comment>
<keyword evidence="3 9" id="KW-0812">Transmembrane</keyword>
<reference evidence="11 12" key="1">
    <citation type="submission" date="2019-01" db="EMBL/GenBank/DDBJ databases">
        <title>Draft Genome and Complete Hox-Cluster Characterization of the Sterlet Sturgeon (Acipenser ruthenus).</title>
        <authorList>
            <person name="Wei Q."/>
        </authorList>
    </citation>
    <scope>NUCLEOTIDE SEQUENCE [LARGE SCALE GENOMIC DNA]</scope>
    <source>
        <strain evidence="11">WHYD16114868_AA</strain>
        <tissue evidence="11">Blood</tissue>
    </source>
</reference>
<dbReference type="PROSITE" id="PS00653">
    <property type="entry name" value="GLYCOSYL_HYDROL_F1_2"/>
    <property type="match status" value="1"/>
</dbReference>
<dbReference type="PRINTS" id="PR00131">
    <property type="entry name" value="GLHYDRLASE1"/>
</dbReference>
<evidence type="ECO:0000256" key="9">
    <source>
        <dbReference type="SAM" id="Phobius"/>
    </source>
</evidence>
<dbReference type="GO" id="GO:0004553">
    <property type="term" value="F:hydrolase activity, hydrolyzing O-glycosyl compounds"/>
    <property type="evidence" value="ECO:0007669"/>
    <property type="project" value="InterPro"/>
</dbReference>
<organism evidence="11 12">
    <name type="scientific">Acipenser ruthenus</name>
    <name type="common">Sterlet sturgeon</name>
    <dbReference type="NCBI Taxonomy" id="7906"/>
    <lineage>
        <taxon>Eukaryota</taxon>
        <taxon>Metazoa</taxon>
        <taxon>Chordata</taxon>
        <taxon>Craniata</taxon>
        <taxon>Vertebrata</taxon>
        <taxon>Euteleostomi</taxon>
        <taxon>Actinopterygii</taxon>
        <taxon>Chondrostei</taxon>
        <taxon>Acipenseriformes</taxon>
        <taxon>Acipenseridae</taxon>
        <taxon>Acipenser</taxon>
    </lineage>
</organism>
<dbReference type="AlphaFoldDB" id="A0A444U938"/>
<dbReference type="GO" id="GO:0005886">
    <property type="term" value="C:plasma membrane"/>
    <property type="evidence" value="ECO:0007669"/>
    <property type="project" value="UniProtKB-SubCell"/>
</dbReference>
<keyword evidence="6 9" id="KW-0472">Membrane</keyword>
<accession>A0A444U938</accession>
<keyword evidence="7" id="KW-0325">Glycoprotein</keyword>
<sequence>MYSLGLVSHLAFALLCVGLVACEPGDGRSVWRRMSSLNSLNETQLFLYDTFPQDFLWGAGTAAFQTEGAWDQDGKGPSIWDHFTHSQHIRFGNVTADSSSDSYTLWHNDLAALQHLGVQTYGFSISWPRLFPNGTVGAANKKGLEFYNRLIDSLKKVNIEPIVTLYHWDLPLALQLKNGGWKSESLVEIFNDYAAFCFQTFGDRVKYWVTIHNPYLIAWHGYGTGMHAPGETGNSEAVFAVVHNLIKAHANAWHTYDKHFRKLQGGFVSIALGSHWIVPGKGNMNPVNVERCQQSMEAVLGWFAAPIYGNGDYPAVLKNKSHGLIPFFTEDEKKHISGTADFFAFSFGPNNFRSALAKSGQQASLNMRQALNWIKLEYNKPRILIVETGWFTDHKVTTEDTTAIYLMKKFINQVLQAIKHDGVDVFGYTAWSLVDGFEWQYAYNSRRGLFYVDKNSKEKTRIPKTSALFYKQIIKHRGFPGREINQPIRGQFPCDFQWGVSDSTLQVHLTPSSPQFTDPNLYLWNITGDGGLHKISDVKLKTRSAQCTAFSAIRNHLHLVRKLKVDHYRFGLNWSLILPNGDLSAINTEALTYYRCVITELRKHNIKSLVTLYHPTHHHHLGLPVSLHSAGGWLNRSTAHAFRDYADLCFKELGEWVGLWITVNEPNRLSHAYNASSSDTYTAGHNLMMAHAMAWQLYDKHYRVRQHGLVSLSLHADWAEPANPYLPSHAAAVQRFLQFELAWFLEPIFRTGDYPTAMHHYLREKNIEGLSQSTLPHFTDKEKKIIRGAADFVALNHFTTHLVIHQRQNGSRYEHDLDVNLMSDITWPSSPLGFSVVPWGIRRVLNWVKANYGNVSLYITANGVDDRSYTDELRTFYIRHYIEEVLKAHQQDNVNIKGYYIWKLQDTHVPQFGLFNSHYYKSSSKASVQFYSQLVTSNGFPSEKQVRSCEDKDKQKNCLLCAMILERKPLLFFGVCLLIIVALCISVPLIYQRKRRKPY</sequence>
<dbReference type="EMBL" id="SCEB01215028">
    <property type="protein sequence ID" value="RXM31697.1"/>
    <property type="molecule type" value="Genomic_DNA"/>
</dbReference>
<evidence type="ECO:0000256" key="7">
    <source>
        <dbReference type="ARBA" id="ARBA00023180"/>
    </source>
</evidence>
<dbReference type="Pfam" id="PF00232">
    <property type="entry name" value="Glyco_hydro_1"/>
    <property type="match status" value="3"/>
</dbReference>
<dbReference type="InterPro" id="IPR033132">
    <property type="entry name" value="GH_1_N_CS"/>
</dbReference>
<dbReference type="Proteomes" id="UP000289886">
    <property type="component" value="Unassembled WGS sequence"/>
</dbReference>
<proteinExistence type="inferred from homology"/>
<keyword evidence="12" id="KW-1185">Reference proteome</keyword>
<feature type="chain" id="PRO_5019543316" evidence="10">
    <location>
        <begin position="23"/>
        <end position="999"/>
    </location>
</feature>
<evidence type="ECO:0000256" key="10">
    <source>
        <dbReference type="SAM" id="SignalP"/>
    </source>
</evidence>
<dbReference type="FunFam" id="3.20.20.80:FF:000042">
    <property type="entry name" value="Klotho"/>
    <property type="match status" value="1"/>
</dbReference>
<dbReference type="InterPro" id="IPR017853">
    <property type="entry name" value="GH"/>
</dbReference>
<evidence type="ECO:0000256" key="3">
    <source>
        <dbReference type="ARBA" id="ARBA00022692"/>
    </source>
</evidence>
<comment type="subcellular location">
    <subcellularLocation>
        <location evidence="1">Cell membrane</location>
        <topology evidence="1">Single-pass membrane protein</topology>
    </subcellularLocation>
</comment>
<dbReference type="PANTHER" id="PTHR10353:SF68">
    <property type="entry name" value="BETA-KLOTHO"/>
    <property type="match status" value="1"/>
</dbReference>